<dbReference type="RefSeq" id="WP_070312990.1">
    <property type="nucleotide sequence ID" value="NZ_CP033019.1"/>
</dbReference>
<dbReference type="GO" id="GO:0030170">
    <property type="term" value="F:pyridoxal phosphate binding"/>
    <property type="evidence" value="ECO:0007669"/>
    <property type="project" value="InterPro"/>
</dbReference>
<evidence type="ECO:0000313" key="10">
    <source>
        <dbReference type="Proteomes" id="UP000279594"/>
    </source>
</evidence>
<dbReference type="InterPro" id="IPR000524">
    <property type="entry name" value="Tscrpt_reg_HTH_GntR"/>
</dbReference>
<name>A0A3G2E5F4_9BURK</name>
<keyword evidence="4" id="KW-0663">Pyridoxal phosphate</keyword>
<dbReference type="Gene3D" id="3.40.640.10">
    <property type="entry name" value="Type I PLP-dependent aspartate aminotransferase-like (Major domain)"/>
    <property type="match status" value="1"/>
</dbReference>
<keyword evidence="10" id="KW-1185">Reference proteome</keyword>
<reference evidence="9 10" key="1">
    <citation type="submission" date="2018-10" db="EMBL/GenBank/DDBJ databases">
        <title>Effects of UV and annual dynamics of microbial communities in freshwater RAS systems.</title>
        <authorList>
            <person name="Bekkelund A.K."/>
            <person name="Hansen B.R."/>
            <person name="Stokken H."/>
            <person name="Eriksen B.F."/>
            <person name="Kashulin N.A."/>
        </authorList>
    </citation>
    <scope>NUCLEOTIDE SEQUENCE [LARGE SCALE GENOMIC DNA]</scope>
    <source>
        <strain evidence="9 10">BHSEK</strain>
    </source>
</reference>
<dbReference type="GO" id="GO:0003677">
    <property type="term" value="F:DNA binding"/>
    <property type="evidence" value="ECO:0007669"/>
    <property type="project" value="UniProtKB-KW"/>
</dbReference>
<feature type="domain" description="HTH gntR-type" evidence="8">
    <location>
        <begin position="1"/>
        <end position="69"/>
    </location>
</feature>
<dbReference type="EMBL" id="CP033019">
    <property type="protein sequence ID" value="AYM75523.1"/>
    <property type="molecule type" value="Genomic_DNA"/>
</dbReference>
<dbReference type="Gene3D" id="3.90.1150.10">
    <property type="entry name" value="Aspartate Aminotransferase, domain 1"/>
    <property type="match status" value="1"/>
</dbReference>
<keyword evidence="3 9" id="KW-0808">Transferase</keyword>
<dbReference type="Proteomes" id="UP000279594">
    <property type="component" value="Chromosome"/>
</dbReference>
<dbReference type="InterPro" id="IPR036390">
    <property type="entry name" value="WH_DNA-bd_sf"/>
</dbReference>
<sequence length="474" mass="52926">MKLYEKLVSDIEQLVTKGVLLPGERIPSVRQTSQQHKLSITTVLRAYVKLESMGVIESRPQSGYFVRPRADGDAQPADLCMQASQPSTVPAEVHVSRLVLSTLRSIGLHDAIPLGSPYPDPSLFPWERINQYAGAVARRNREWNMTDDLPPGNPQLIREIARRYMENGLAVDPDEIIVTVGATEAINLCLQAVARPGDTIAVESPTFYAMLMAVERLGMKVVEISTDPYDGISIEALADIMARQPIAAVMVMPNFQNPLGFQMSDQRKRALYQLLEQHDVPAIENGVYNELYYGDAHPSSLKSYDRKGLVLHCSSFSKSLSSAQRVGWALAGRYRGKVEELKFLNTLATSSFPQLAIAEYLQNDGYEQHLRRTRKAYAQQARIMAAAALRFFPAGTKVSQPQGGYVLWVELPGNVDSMQLYRRALECKITVGPGRMFSVSQAYKHCIRLNYSYPWSVDVEQAIILLGKLITEFL</sequence>
<evidence type="ECO:0000256" key="2">
    <source>
        <dbReference type="ARBA" id="ARBA00022576"/>
    </source>
</evidence>
<dbReference type="FunFam" id="3.40.640.10:FF:000023">
    <property type="entry name" value="Transcriptional regulator, GntR family"/>
    <property type="match status" value="1"/>
</dbReference>
<evidence type="ECO:0000256" key="4">
    <source>
        <dbReference type="ARBA" id="ARBA00022898"/>
    </source>
</evidence>
<evidence type="ECO:0000256" key="6">
    <source>
        <dbReference type="ARBA" id="ARBA00023125"/>
    </source>
</evidence>
<dbReference type="GO" id="GO:0008483">
    <property type="term" value="F:transaminase activity"/>
    <property type="evidence" value="ECO:0007669"/>
    <property type="project" value="UniProtKB-KW"/>
</dbReference>
<gene>
    <name evidence="9" type="ORF">D9M09_06695</name>
</gene>
<evidence type="ECO:0000256" key="7">
    <source>
        <dbReference type="ARBA" id="ARBA00023163"/>
    </source>
</evidence>
<evidence type="ECO:0000256" key="1">
    <source>
        <dbReference type="ARBA" id="ARBA00005384"/>
    </source>
</evidence>
<dbReference type="InterPro" id="IPR015424">
    <property type="entry name" value="PyrdxlP-dep_Trfase"/>
</dbReference>
<dbReference type="InterPro" id="IPR051446">
    <property type="entry name" value="HTH_trans_reg/aminotransferase"/>
</dbReference>
<evidence type="ECO:0000313" key="9">
    <source>
        <dbReference type="EMBL" id="AYM75523.1"/>
    </source>
</evidence>
<keyword evidence="2 9" id="KW-0032">Aminotransferase</keyword>
<evidence type="ECO:0000256" key="5">
    <source>
        <dbReference type="ARBA" id="ARBA00023015"/>
    </source>
</evidence>
<dbReference type="InterPro" id="IPR036388">
    <property type="entry name" value="WH-like_DNA-bd_sf"/>
</dbReference>
<dbReference type="CDD" id="cd07377">
    <property type="entry name" value="WHTH_GntR"/>
    <property type="match status" value="1"/>
</dbReference>
<dbReference type="Pfam" id="PF00155">
    <property type="entry name" value="Aminotran_1_2"/>
    <property type="match status" value="1"/>
</dbReference>
<proteinExistence type="inferred from homology"/>
<evidence type="ECO:0000259" key="8">
    <source>
        <dbReference type="PROSITE" id="PS50949"/>
    </source>
</evidence>
<keyword evidence="5" id="KW-0805">Transcription regulation</keyword>
<organism evidence="9 10">
    <name type="scientific">Janthinobacterium agaricidamnosum</name>
    <dbReference type="NCBI Taxonomy" id="55508"/>
    <lineage>
        <taxon>Bacteria</taxon>
        <taxon>Pseudomonadati</taxon>
        <taxon>Pseudomonadota</taxon>
        <taxon>Betaproteobacteria</taxon>
        <taxon>Burkholderiales</taxon>
        <taxon>Oxalobacteraceae</taxon>
        <taxon>Janthinobacterium</taxon>
    </lineage>
</organism>
<dbReference type="PROSITE" id="PS50949">
    <property type="entry name" value="HTH_GNTR"/>
    <property type="match status" value="1"/>
</dbReference>
<dbReference type="AlphaFoldDB" id="A0A3G2E5F4"/>
<comment type="similarity">
    <text evidence="1">In the C-terminal section; belongs to the class-I pyridoxal-phosphate-dependent aminotransferase family.</text>
</comment>
<dbReference type="SUPFAM" id="SSF53383">
    <property type="entry name" value="PLP-dependent transferases"/>
    <property type="match status" value="1"/>
</dbReference>
<dbReference type="SUPFAM" id="SSF46785">
    <property type="entry name" value="Winged helix' DNA-binding domain"/>
    <property type="match status" value="1"/>
</dbReference>
<dbReference type="PANTHER" id="PTHR46577">
    <property type="entry name" value="HTH-TYPE TRANSCRIPTIONAL REGULATORY PROTEIN GABR"/>
    <property type="match status" value="1"/>
</dbReference>
<keyword evidence="6" id="KW-0238">DNA-binding</keyword>
<dbReference type="GO" id="GO:0003700">
    <property type="term" value="F:DNA-binding transcription factor activity"/>
    <property type="evidence" value="ECO:0007669"/>
    <property type="project" value="InterPro"/>
</dbReference>
<dbReference type="Pfam" id="PF00392">
    <property type="entry name" value="GntR"/>
    <property type="match status" value="1"/>
</dbReference>
<dbReference type="InterPro" id="IPR015421">
    <property type="entry name" value="PyrdxlP-dep_Trfase_major"/>
</dbReference>
<accession>A0A3G2E5F4</accession>
<evidence type="ECO:0000256" key="3">
    <source>
        <dbReference type="ARBA" id="ARBA00022679"/>
    </source>
</evidence>
<protein>
    <submittedName>
        <fullName evidence="9">PLP-dependent aminotransferase family protein</fullName>
    </submittedName>
</protein>
<keyword evidence="7" id="KW-0804">Transcription</keyword>
<dbReference type="Gene3D" id="1.10.10.10">
    <property type="entry name" value="Winged helix-like DNA-binding domain superfamily/Winged helix DNA-binding domain"/>
    <property type="match status" value="1"/>
</dbReference>
<dbReference type="PANTHER" id="PTHR46577:SF2">
    <property type="entry name" value="TRANSCRIPTIONAL REGULATORY PROTEIN"/>
    <property type="match status" value="1"/>
</dbReference>
<dbReference type="InterPro" id="IPR015422">
    <property type="entry name" value="PyrdxlP-dep_Trfase_small"/>
</dbReference>
<dbReference type="SMART" id="SM00345">
    <property type="entry name" value="HTH_GNTR"/>
    <property type="match status" value="1"/>
</dbReference>
<dbReference type="InterPro" id="IPR004839">
    <property type="entry name" value="Aminotransferase_I/II_large"/>
</dbReference>
<dbReference type="CDD" id="cd00609">
    <property type="entry name" value="AAT_like"/>
    <property type="match status" value="1"/>
</dbReference>